<dbReference type="STRING" id="1437610.BREU_0574"/>
<dbReference type="CDD" id="cd11614">
    <property type="entry name" value="SAF_CpaB_FlgA_like"/>
    <property type="match status" value="1"/>
</dbReference>
<reference evidence="3 4" key="1">
    <citation type="submission" date="2014-03" db="EMBL/GenBank/DDBJ databases">
        <title>Genomics of Bifidobacteria.</title>
        <authorList>
            <person name="Ventura M."/>
            <person name="Milani C."/>
            <person name="Lugli G.A."/>
        </authorList>
    </citation>
    <scope>NUCLEOTIDE SEQUENCE [LARGE SCALE GENOMIC DNA]</scope>
    <source>
        <strain evidence="3 4">DSM 23975</strain>
    </source>
</reference>
<dbReference type="Pfam" id="PF08666">
    <property type="entry name" value="SAF"/>
    <property type="match status" value="1"/>
</dbReference>
<protein>
    <submittedName>
        <fullName evidence="3">Cation transport ATPase</fullName>
    </submittedName>
</protein>
<evidence type="ECO:0000259" key="2">
    <source>
        <dbReference type="SMART" id="SM00858"/>
    </source>
</evidence>
<evidence type="ECO:0000256" key="1">
    <source>
        <dbReference type="SAM" id="MobiDB-lite"/>
    </source>
</evidence>
<feature type="compositionally biased region" description="Polar residues" evidence="1">
    <location>
        <begin position="161"/>
        <end position="177"/>
    </location>
</feature>
<name>A0A087CYV5_9BIFI</name>
<keyword evidence="4" id="KW-1185">Reference proteome</keyword>
<feature type="domain" description="SAF" evidence="2">
    <location>
        <begin position="54"/>
        <end position="116"/>
    </location>
</feature>
<proteinExistence type="predicted"/>
<dbReference type="OrthoDB" id="3235133at2"/>
<comment type="caution">
    <text evidence="3">The sequence shown here is derived from an EMBL/GenBank/DDBJ whole genome shotgun (WGS) entry which is preliminary data.</text>
</comment>
<gene>
    <name evidence="3" type="ORF">BREU_0574</name>
</gene>
<dbReference type="Gene3D" id="3.90.1210.10">
    <property type="entry name" value="Antifreeze-like/N-acetylneuraminic acid synthase C-terminal domain"/>
    <property type="match status" value="1"/>
</dbReference>
<organism evidence="3 4">
    <name type="scientific">Bifidobacterium reuteri DSM 23975</name>
    <dbReference type="NCBI Taxonomy" id="1437610"/>
    <lineage>
        <taxon>Bacteria</taxon>
        <taxon>Bacillati</taxon>
        <taxon>Actinomycetota</taxon>
        <taxon>Actinomycetes</taxon>
        <taxon>Bifidobacteriales</taxon>
        <taxon>Bifidobacteriaceae</taxon>
        <taxon>Bifidobacterium</taxon>
    </lineage>
</organism>
<accession>A0A087CYV5</accession>
<dbReference type="AlphaFoldDB" id="A0A087CYV5"/>
<evidence type="ECO:0000313" key="3">
    <source>
        <dbReference type="EMBL" id="KFI88455.1"/>
    </source>
</evidence>
<dbReference type="Proteomes" id="UP000028984">
    <property type="component" value="Unassembled WGS sequence"/>
</dbReference>
<dbReference type="eggNOG" id="COG1261">
    <property type="taxonomic scope" value="Bacteria"/>
</dbReference>
<sequence length="238" mass="24317">MVTFSVLPKFRIPPTGSLRRRRASFAARRLTAALCAGLALLFAIEAVVSQTGTAPVAVAARPIARGEIIGADDVEVIRFPVVAVTASMTDSIDELIGNVAYIDIGGGDPVLTSMTRAAPLVPPGNTVVEVRLASALDELATGDRVKLVSALGCADGGHSSDGGSNENGTQTDTSPSYGTAATCVLADDALVMGVNEADPDAESGYGTVQRKASFAMPADAAVRVMQSQEAGAIVAVMR</sequence>
<dbReference type="EMBL" id="JGZK01000001">
    <property type="protein sequence ID" value="KFI88455.1"/>
    <property type="molecule type" value="Genomic_DNA"/>
</dbReference>
<dbReference type="SMART" id="SM00858">
    <property type="entry name" value="SAF"/>
    <property type="match status" value="1"/>
</dbReference>
<dbReference type="InterPro" id="IPR013974">
    <property type="entry name" value="SAF"/>
</dbReference>
<evidence type="ECO:0000313" key="4">
    <source>
        <dbReference type="Proteomes" id="UP000028984"/>
    </source>
</evidence>
<dbReference type="RefSeq" id="WP_081886467.1">
    <property type="nucleotide sequence ID" value="NZ_JDUW01000005.1"/>
</dbReference>
<feature type="region of interest" description="Disordered" evidence="1">
    <location>
        <begin position="157"/>
        <end position="177"/>
    </location>
</feature>